<dbReference type="InterPro" id="IPR000672">
    <property type="entry name" value="THF_DH/CycHdrlase"/>
</dbReference>
<dbReference type="GO" id="GO:0000105">
    <property type="term" value="P:L-histidine biosynthetic process"/>
    <property type="evidence" value="ECO:0007669"/>
    <property type="project" value="UniProtKB-KW"/>
</dbReference>
<dbReference type="InterPro" id="IPR020867">
    <property type="entry name" value="THF_DH/CycHdrlase_CS"/>
</dbReference>
<keyword evidence="4 12" id="KW-0028">Amino-acid biosynthesis</keyword>
<keyword evidence="6 12" id="KW-0378">Hydrolase</keyword>
<evidence type="ECO:0000256" key="8">
    <source>
        <dbReference type="ARBA" id="ARBA00023002"/>
    </source>
</evidence>
<sequence>MTSAPDAITYRLIDGKQTAEDIKVEIAAEVAARKVAGYKTPHLAAILVGHDGGSETYVRNKVLACERVGFESTLLRYEDSITEAELLAKVAELNEDPQIDGFIVQLPLPRHIDTNKVIEAVRPEKDVDGFHPMNIGRMVAGLPALLPATPSGIVELLRRYGLPTDGKHCVVIGRSNIVGTPVSILLAKNLEPGNCTVTLCHSRTQNLPEITRTADILVAALGRPGFVTADMVKPGAVVIDVGTTRVEDASKKAGWALKGDVSFAEVAPLTSYITPVPGGVGPMTIAMLLLNTLRAAKGEM</sequence>
<dbReference type="STRING" id="651662.SAMN04488069_10272"/>
<proteinExistence type="inferred from homology"/>
<evidence type="ECO:0000256" key="11">
    <source>
        <dbReference type="ARBA" id="ARBA00023268"/>
    </source>
</evidence>
<evidence type="ECO:0000256" key="3">
    <source>
        <dbReference type="ARBA" id="ARBA00022563"/>
    </source>
</evidence>
<dbReference type="EC" id="1.5.1.5" evidence="12"/>
<comment type="function">
    <text evidence="12">Catalyzes the oxidation of 5,10-methylenetetrahydrofolate to 5,10-methenyltetrahydrofolate and then the hydrolysis of 5,10-methenyltetrahydrofolate to 10-formyltetrahydrofolate.</text>
</comment>
<dbReference type="PROSITE" id="PS00767">
    <property type="entry name" value="THF_DHG_CYH_2"/>
    <property type="match status" value="1"/>
</dbReference>
<dbReference type="InterPro" id="IPR046346">
    <property type="entry name" value="Aminoacid_DH-like_N_sf"/>
</dbReference>
<comment type="caution">
    <text evidence="12">Lacks conserved residue(s) required for the propagation of feature annotation.</text>
</comment>
<dbReference type="SUPFAM" id="SSF51735">
    <property type="entry name" value="NAD(P)-binding Rossmann-fold domains"/>
    <property type="match status" value="1"/>
</dbReference>
<protein>
    <recommendedName>
        <fullName evidence="12">Bifunctional protein FolD</fullName>
    </recommendedName>
    <domain>
        <recommendedName>
            <fullName evidence="12">Methylenetetrahydrofolate dehydrogenase</fullName>
            <ecNumber evidence="12">1.5.1.5</ecNumber>
        </recommendedName>
    </domain>
    <domain>
        <recommendedName>
            <fullName evidence="12">Methenyltetrahydrofolate cyclohydrolase</fullName>
            <ecNumber evidence="12">3.5.4.9</ecNumber>
        </recommendedName>
    </domain>
</protein>
<dbReference type="GO" id="GO:0004477">
    <property type="term" value="F:methenyltetrahydrofolate cyclohydrolase activity"/>
    <property type="evidence" value="ECO:0007669"/>
    <property type="project" value="UniProtKB-UniRule"/>
</dbReference>
<keyword evidence="10 12" id="KW-0486">Methionine biosynthesis</keyword>
<accession>A0A1H3CPN1</accession>
<dbReference type="CDD" id="cd01080">
    <property type="entry name" value="NAD_bind_m-THF_DH_Cyclohyd"/>
    <property type="match status" value="1"/>
</dbReference>
<dbReference type="GO" id="GO:0009086">
    <property type="term" value="P:methionine biosynthetic process"/>
    <property type="evidence" value="ECO:0007669"/>
    <property type="project" value="UniProtKB-KW"/>
</dbReference>
<keyword evidence="11 12" id="KW-0511">Multifunctional enzyme</keyword>
<evidence type="ECO:0000256" key="12">
    <source>
        <dbReference type="HAMAP-Rule" id="MF_01576"/>
    </source>
</evidence>
<name>A0A1H3CPN1_9BACT</name>
<evidence type="ECO:0000256" key="9">
    <source>
        <dbReference type="ARBA" id="ARBA00023102"/>
    </source>
</evidence>
<comment type="similarity">
    <text evidence="12">Belongs to the tetrahydrofolate dehydrogenase/cyclohydrolase family.</text>
</comment>
<dbReference type="PANTHER" id="PTHR48099">
    <property type="entry name" value="C-1-TETRAHYDROFOLATE SYNTHASE, CYTOPLASMIC-RELATED"/>
    <property type="match status" value="1"/>
</dbReference>
<dbReference type="PROSITE" id="PS00766">
    <property type="entry name" value="THF_DHG_CYH_1"/>
    <property type="match status" value="1"/>
</dbReference>
<dbReference type="GO" id="GO:0035999">
    <property type="term" value="P:tetrahydrofolate interconversion"/>
    <property type="evidence" value="ECO:0007669"/>
    <property type="project" value="UniProtKB-UniRule"/>
</dbReference>
<evidence type="ECO:0000256" key="5">
    <source>
        <dbReference type="ARBA" id="ARBA00022755"/>
    </source>
</evidence>
<evidence type="ECO:0000313" key="15">
    <source>
        <dbReference type="EMBL" id="SDX56202.1"/>
    </source>
</evidence>
<evidence type="ECO:0000259" key="14">
    <source>
        <dbReference type="Pfam" id="PF02882"/>
    </source>
</evidence>
<dbReference type="SUPFAM" id="SSF53223">
    <property type="entry name" value="Aminoacid dehydrogenase-like, N-terminal domain"/>
    <property type="match status" value="1"/>
</dbReference>
<reference evidence="16" key="1">
    <citation type="submission" date="2016-10" db="EMBL/GenBank/DDBJ databases">
        <authorList>
            <person name="Varghese N."/>
            <person name="Submissions S."/>
        </authorList>
    </citation>
    <scope>NUCLEOTIDE SEQUENCE [LARGE SCALE GENOMIC DNA]</scope>
    <source>
        <strain evidence="16">CGMCC 1.8975</strain>
    </source>
</reference>
<dbReference type="AlphaFoldDB" id="A0A1H3CPN1"/>
<gene>
    <name evidence="12" type="primary">folD</name>
    <name evidence="15" type="ORF">SAMN04488069_10272</name>
</gene>
<comment type="subunit">
    <text evidence="2 12">Homodimer.</text>
</comment>
<evidence type="ECO:0000256" key="6">
    <source>
        <dbReference type="ARBA" id="ARBA00022801"/>
    </source>
</evidence>
<dbReference type="EMBL" id="FNOV01000002">
    <property type="protein sequence ID" value="SDX56202.1"/>
    <property type="molecule type" value="Genomic_DNA"/>
</dbReference>
<evidence type="ECO:0000256" key="4">
    <source>
        <dbReference type="ARBA" id="ARBA00022605"/>
    </source>
</evidence>
<keyword evidence="8 12" id="KW-0560">Oxidoreductase</keyword>
<keyword evidence="5 12" id="KW-0658">Purine biosynthesis</keyword>
<dbReference type="FunFam" id="3.40.50.10860:FF:000005">
    <property type="entry name" value="C-1-tetrahydrofolate synthase, cytoplasmic, putative"/>
    <property type="match status" value="1"/>
</dbReference>
<dbReference type="InterPro" id="IPR036291">
    <property type="entry name" value="NAD(P)-bd_dom_sf"/>
</dbReference>
<dbReference type="GO" id="GO:0004488">
    <property type="term" value="F:methylenetetrahydrofolate dehydrogenase (NADP+) activity"/>
    <property type="evidence" value="ECO:0007669"/>
    <property type="project" value="UniProtKB-UniRule"/>
</dbReference>
<evidence type="ECO:0000256" key="2">
    <source>
        <dbReference type="ARBA" id="ARBA00011738"/>
    </source>
</evidence>
<feature type="binding site" evidence="12">
    <location>
        <position position="243"/>
    </location>
    <ligand>
        <name>NADP(+)</name>
        <dbReference type="ChEBI" id="CHEBI:58349"/>
    </ligand>
</feature>
<comment type="catalytic activity">
    <reaction evidence="12">
        <text>(6R)-5,10-methylene-5,6,7,8-tetrahydrofolate + NADP(+) = (6R)-5,10-methenyltetrahydrofolate + NADPH</text>
        <dbReference type="Rhea" id="RHEA:22812"/>
        <dbReference type="ChEBI" id="CHEBI:15636"/>
        <dbReference type="ChEBI" id="CHEBI:57455"/>
        <dbReference type="ChEBI" id="CHEBI:57783"/>
        <dbReference type="ChEBI" id="CHEBI:58349"/>
        <dbReference type="EC" id="1.5.1.5"/>
    </reaction>
</comment>
<organism evidence="15 16">
    <name type="scientific">Hymenobacter psychrophilus</name>
    <dbReference type="NCBI Taxonomy" id="651662"/>
    <lineage>
        <taxon>Bacteria</taxon>
        <taxon>Pseudomonadati</taxon>
        <taxon>Bacteroidota</taxon>
        <taxon>Cytophagia</taxon>
        <taxon>Cytophagales</taxon>
        <taxon>Hymenobacteraceae</taxon>
        <taxon>Hymenobacter</taxon>
    </lineage>
</organism>
<keyword evidence="16" id="KW-1185">Reference proteome</keyword>
<keyword evidence="3 12" id="KW-0554">One-carbon metabolism</keyword>
<feature type="binding site" evidence="12">
    <location>
        <begin position="173"/>
        <end position="175"/>
    </location>
    <ligand>
        <name>NADP(+)</name>
        <dbReference type="ChEBI" id="CHEBI:58349"/>
    </ligand>
</feature>
<dbReference type="PANTHER" id="PTHR48099:SF5">
    <property type="entry name" value="C-1-TETRAHYDROFOLATE SYNTHASE, CYTOPLASMIC"/>
    <property type="match status" value="1"/>
</dbReference>
<dbReference type="Pfam" id="PF00763">
    <property type="entry name" value="THF_DHG_CYH"/>
    <property type="match status" value="1"/>
</dbReference>
<dbReference type="InterPro" id="IPR020631">
    <property type="entry name" value="THF_DH/CycHdrlase_NAD-bd_dom"/>
</dbReference>
<evidence type="ECO:0000256" key="10">
    <source>
        <dbReference type="ARBA" id="ARBA00023167"/>
    </source>
</evidence>
<feature type="domain" description="Tetrahydrofolate dehydrogenase/cyclohydrolase catalytic" evidence="13">
    <location>
        <begin position="13"/>
        <end position="128"/>
    </location>
</feature>
<keyword evidence="9 12" id="KW-0368">Histidine biosynthesis</keyword>
<dbReference type="PRINTS" id="PR00085">
    <property type="entry name" value="THFDHDRGNASE"/>
</dbReference>
<dbReference type="RefSeq" id="WP_092737719.1">
    <property type="nucleotide sequence ID" value="NZ_FNOV01000002.1"/>
</dbReference>
<dbReference type="Pfam" id="PF02882">
    <property type="entry name" value="THF_DHG_CYH_C"/>
    <property type="match status" value="1"/>
</dbReference>
<feature type="domain" description="Tetrahydrofolate dehydrogenase/cyclohydrolase NAD(P)-binding" evidence="14">
    <location>
        <begin position="147"/>
        <end position="298"/>
    </location>
</feature>
<dbReference type="UniPathway" id="UPA00193"/>
<dbReference type="FunFam" id="3.40.50.720:FF:000189">
    <property type="entry name" value="Bifunctional protein FolD"/>
    <property type="match status" value="1"/>
</dbReference>
<dbReference type="GO" id="GO:0006164">
    <property type="term" value="P:purine nucleotide biosynthetic process"/>
    <property type="evidence" value="ECO:0007669"/>
    <property type="project" value="UniProtKB-KW"/>
</dbReference>
<evidence type="ECO:0000256" key="7">
    <source>
        <dbReference type="ARBA" id="ARBA00022857"/>
    </source>
</evidence>
<dbReference type="Gene3D" id="3.40.50.720">
    <property type="entry name" value="NAD(P)-binding Rossmann-like Domain"/>
    <property type="match status" value="1"/>
</dbReference>
<evidence type="ECO:0000313" key="16">
    <source>
        <dbReference type="Proteomes" id="UP000199249"/>
    </source>
</evidence>
<evidence type="ECO:0000259" key="13">
    <source>
        <dbReference type="Pfam" id="PF00763"/>
    </source>
</evidence>
<evidence type="ECO:0000256" key="1">
    <source>
        <dbReference type="ARBA" id="ARBA00004777"/>
    </source>
</evidence>
<dbReference type="GO" id="GO:0005829">
    <property type="term" value="C:cytosol"/>
    <property type="evidence" value="ECO:0007669"/>
    <property type="project" value="TreeGrafter"/>
</dbReference>
<dbReference type="HAMAP" id="MF_01576">
    <property type="entry name" value="THF_DHG_CYH"/>
    <property type="match status" value="1"/>
</dbReference>
<dbReference type="InterPro" id="IPR020630">
    <property type="entry name" value="THF_DH/CycHdrlase_cat_dom"/>
</dbReference>
<dbReference type="Proteomes" id="UP000199249">
    <property type="component" value="Unassembled WGS sequence"/>
</dbReference>
<dbReference type="EC" id="3.5.4.9" evidence="12"/>
<comment type="catalytic activity">
    <reaction evidence="12">
        <text>(6R)-5,10-methenyltetrahydrofolate + H2O = (6R)-10-formyltetrahydrofolate + H(+)</text>
        <dbReference type="Rhea" id="RHEA:23700"/>
        <dbReference type="ChEBI" id="CHEBI:15377"/>
        <dbReference type="ChEBI" id="CHEBI:15378"/>
        <dbReference type="ChEBI" id="CHEBI:57455"/>
        <dbReference type="ChEBI" id="CHEBI:195366"/>
        <dbReference type="EC" id="3.5.4.9"/>
    </reaction>
</comment>
<comment type="pathway">
    <text evidence="1 12">One-carbon metabolism; tetrahydrofolate interconversion.</text>
</comment>
<keyword evidence="7 12" id="KW-0521">NADP</keyword>
<dbReference type="Gene3D" id="3.40.50.10860">
    <property type="entry name" value="Leucine Dehydrogenase, chain A, domain 1"/>
    <property type="match status" value="1"/>
</dbReference>
<dbReference type="OrthoDB" id="9803580at2"/>